<sequence length="119" mass="14182">MYAYTCIHTRTYMHACTHRHMHTDTHRHTHTHIHTFTSAYIYTYMQNSLNIRIEENVSTHLNDRLEIATKSLSNHHITSEKIRKRKRIVTFDKIYPLNSLKEMVTIGMSLIMSPRSRLT</sequence>
<evidence type="ECO:0000313" key="1">
    <source>
        <dbReference type="EMBL" id="CAI9719289.1"/>
    </source>
</evidence>
<evidence type="ECO:0000313" key="2">
    <source>
        <dbReference type="Proteomes" id="UP001162480"/>
    </source>
</evidence>
<protein>
    <submittedName>
        <fullName evidence="1">Uncharacterized protein</fullName>
    </submittedName>
</protein>
<organism evidence="1 2">
    <name type="scientific">Octopus vulgaris</name>
    <name type="common">Common octopus</name>
    <dbReference type="NCBI Taxonomy" id="6645"/>
    <lineage>
        <taxon>Eukaryota</taxon>
        <taxon>Metazoa</taxon>
        <taxon>Spiralia</taxon>
        <taxon>Lophotrochozoa</taxon>
        <taxon>Mollusca</taxon>
        <taxon>Cephalopoda</taxon>
        <taxon>Coleoidea</taxon>
        <taxon>Octopodiformes</taxon>
        <taxon>Octopoda</taxon>
        <taxon>Incirrata</taxon>
        <taxon>Octopodidae</taxon>
        <taxon>Octopus</taxon>
    </lineage>
</organism>
<dbReference type="AlphaFoldDB" id="A0AA36ANJ7"/>
<proteinExistence type="predicted"/>
<keyword evidence="2" id="KW-1185">Reference proteome</keyword>
<dbReference type="Proteomes" id="UP001162480">
    <property type="component" value="Chromosome 3"/>
</dbReference>
<name>A0AA36ANJ7_OCTVU</name>
<gene>
    <name evidence="1" type="ORF">OCTVUL_1B020937</name>
</gene>
<dbReference type="EMBL" id="OX597816">
    <property type="protein sequence ID" value="CAI9719289.1"/>
    <property type="molecule type" value="Genomic_DNA"/>
</dbReference>
<accession>A0AA36ANJ7</accession>
<reference evidence="1" key="1">
    <citation type="submission" date="2023-08" db="EMBL/GenBank/DDBJ databases">
        <authorList>
            <person name="Alioto T."/>
            <person name="Alioto T."/>
            <person name="Gomez Garrido J."/>
        </authorList>
    </citation>
    <scope>NUCLEOTIDE SEQUENCE</scope>
</reference>